<protein>
    <recommendedName>
        <fullName evidence="6">Translation initiation factor eIF2B subunit beta</fullName>
    </recommendedName>
    <alternativeName>
        <fullName evidence="7">eIF2B GDP-GTP exchange factor subunit beta</fullName>
    </alternativeName>
</protein>
<accession>A0A9P0GI17</accession>
<dbReference type="Pfam" id="PF01008">
    <property type="entry name" value="IF-2B"/>
    <property type="match status" value="1"/>
</dbReference>
<dbReference type="PANTHER" id="PTHR45859">
    <property type="entry name" value="TRANSLATION INITIATION FACTOR EIF-2B SUBUNIT BETA"/>
    <property type="match status" value="1"/>
</dbReference>
<dbReference type="FunFam" id="3.40.50.10470:FF:000009">
    <property type="entry name" value="Translation initiation factor eIF2B subunit"/>
    <property type="match status" value="1"/>
</dbReference>
<evidence type="ECO:0000256" key="9">
    <source>
        <dbReference type="RuleBase" id="RU003814"/>
    </source>
</evidence>
<keyword evidence="5" id="KW-0648">Protein biosynthesis</keyword>
<dbReference type="InterPro" id="IPR000649">
    <property type="entry name" value="IF-2B-related"/>
</dbReference>
<gene>
    <name evidence="10" type="ORF">PSYICH_LOCUS14618</name>
</gene>
<dbReference type="EMBL" id="OV651820">
    <property type="protein sequence ID" value="CAH1114424.1"/>
    <property type="molecule type" value="Genomic_DNA"/>
</dbReference>
<keyword evidence="3" id="KW-0963">Cytoplasm</keyword>
<keyword evidence="11" id="KW-1185">Reference proteome</keyword>
<dbReference type="Gene3D" id="3.40.50.10470">
    <property type="entry name" value="Translation initiation factor eif-2b, domain 2"/>
    <property type="match status" value="1"/>
</dbReference>
<dbReference type="GO" id="GO:0005829">
    <property type="term" value="C:cytosol"/>
    <property type="evidence" value="ECO:0007669"/>
    <property type="project" value="UniProtKB-SubCell"/>
</dbReference>
<dbReference type="InterPro" id="IPR037171">
    <property type="entry name" value="NagB/RpiA_transferase-like"/>
</dbReference>
<dbReference type="Proteomes" id="UP001153636">
    <property type="component" value="Chromosome 8"/>
</dbReference>
<dbReference type="GO" id="GO:0003743">
    <property type="term" value="F:translation initiation factor activity"/>
    <property type="evidence" value="ECO:0007669"/>
    <property type="project" value="UniProtKB-KW"/>
</dbReference>
<evidence type="ECO:0000256" key="7">
    <source>
        <dbReference type="ARBA" id="ARBA00044228"/>
    </source>
</evidence>
<evidence type="ECO:0000256" key="1">
    <source>
        <dbReference type="ARBA" id="ARBA00004514"/>
    </source>
</evidence>
<evidence type="ECO:0000256" key="8">
    <source>
        <dbReference type="ARBA" id="ARBA00046432"/>
    </source>
</evidence>
<dbReference type="InterPro" id="IPR042529">
    <property type="entry name" value="IF_2B-like_C"/>
</dbReference>
<dbReference type="SUPFAM" id="SSF100950">
    <property type="entry name" value="NagB/RpiA/CoA transferase-like"/>
    <property type="match status" value="1"/>
</dbReference>
<evidence type="ECO:0000256" key="3">
    <source>
        <dbReference type="ARBA" id="ARBA00022490"/>
    </source>
</evidence>
<evidence type="ECO:0000256" key="2">
    <source>
        <dbReference type="ARBA" id="ARBA00007251"/>
    </source>
</evidence>
<comment type="subcellular location">
    <subcellularLocation>
        <location evidence="1">Cytoplasm</location>
        <location evidence="1">Cytosol</location>
    </subcellularLocation>
</comment>
<evidence type="ECO:0000256" key="4">
    <source>
        <dbReference type="ARBA" id="ARBA00022540"/>
    </source>
</evidence>
<evidence type="ECO:0000256" key="5">
    <source>
        <dbReference type="ARBA" id="ARBA00022917"/>
    </source>
</evidence>
<dbReference type="GO" id="GO:0005851">
    <property type="term" value="C:eukaryotic translation initiation factor 2B complex"/>
    <property type="evidence" value="ECO:0007669"/>
    <property type="project" value="UniProtKB-ARBA"/>
</dbReference>
<dbReference type="GO" id="GO:0005085">
    <property type="term" value="F:guanyl-nucleotide exchange factor activity"/>
    <property type="evidence" value="ECO:0007669"/>
    <property type="project" value="TreeGrafter"/>
</dbReference>
<evidence type="ECO:0000313" key="10">
    <source>
        <dbReference type="EMBL" id="CAH1114424.1"/>
    </source>
</evidence>
<dbReference type="InterPro" id="IPR051855">
    <property type="entry name" value="eIF2B_beta_subunit"/>
</dbReference>
<sequence length="345" mass="38494">MLDQENLSDVSNLVSDIKHKKIYNSFDVALKTEDLLEKLILQRQWKSARELMKLVKSRIKFIRDDLPTEATATNVMRHILKIIREEYESASKKKGEGQSLHQLVTSNSSDILDYSESLSSLRSSILDHLGEYKVEIESSCDNIAAQASEHIHMDEMIMTVGKSHTVEKFLKCAAKDRNFKVVVVEGAPFYYGHSLAASLAKSNIQTTVIPDSAVFAMMSRVNKVIIGTHTVLANGGLRASSGIHAVALAAKQFSVPVVVLSHMYKFTPLYVVSNNHEAFNICASPADVIPQSAGKILNDIEVYNPIFDYVPPELVTLFISHQGGNAPSYVYRLLSELYHQDDYDM</sequence>
<comment type="similarity">
    <text evidence="2 9">Belongs to the eIF-2B alpha/beta/delta subunits family.</text>
</comment>
<reference evidence="10" key="1">
    <citation type="submission" date="2022-01" db="EMBL/GenBank/DDBJ databases">
        <authorList>
            <person name="King R."/>
        </authorList>
    </citation>
    <scope>NUCLEOTIDE SEQUENCE</scope>
</reference>
<dbReference type="OrthoDB" id="269919at2759"/>
<comment type="subunit">
    <text evidence="8">Component of the translation initiation factor 2B (eIF2B) complex which is a heterodecamer of two sets of five different subunits: alpha, beta, gamma, delta and epsilon. Subunits alpha, beta and delta comprise a regulatory subcomplex and subunits epsilon and gamma comprise a catalytic subcomplex. Within the complex, the hexameric regulatory complex resides at the center, with the two heterodimeric catalytic subcomplexes bound on opposite sides.</text>
</comment>
<proteinExistence type="inferred from homology"/>
<dbReference type="PANTHER" id="PTHR45859:SF1">
    <property type="entry name" value="TRANSLATION INITIATION FACTOR EIF-2B SUBUNIT BETA"/>
    <property type="match status" value="1"/>
</dbReference>
<keyword evidence="4" id="KW-0396">Initiation factor</keyword>
<organism evidence="10 11">
    <name type="scientific">Psylliodes chrysocephalus</name>
    <dbReference type="NCBI Taxonomy" id="3402493"/>
    <lineage>
        <taxon>Eukaryota</taxon>
        <taxon>Metazoa</taxon>
        <taxon>Ecdysozoa</taxon>
        <taxon>Arthropoda</taxon>
        <taxon>Hexapoda</taxon>
        <taxon>Insecta</taxon>
        <taxon>Pterygota</taxon>
        <taxon>Neoptera</taxon>
        <taxon>Endopterygota</taxon>
        <taxon>Coleoptera</taxon>
        <taxon>Polyphaga</taxon>
        <taxon>Cucujiformia</taxon>
        <taxon>Chrysomeloidea</taxon>
        <taxon>Chrysomelidae</taxon>
        <taxon>Galerucinae</taxon>
        <taxon>Alticini</taxon>
        <taxon>Psylliodes</taxon>
    </lineage>
</organism>
<evidence type="ECO:0000256" key="6">
    <source>
        <dbReference type="ARBA" id="ARBA00044122"/>
    </source>
</evidence>
<name>A0A9P0GI17_9CUCU</name>
<evidence type="ECO:0000313" key="11">
    <source>
        <dbReference type="Proteomes" id="UP001153636"/>
    </source>
</evidence>
<dbReference type="AlphaFoldDB" id="A0A9P0GI17"/>